<reference evidence="2" key="1">
    <citation type="submission" date="2022-11" db="EMBL/GenBank/DDBJ databases">
        <authorList>
            <person name="Petersen C."/>
        </authorList>
    </citation>
    <scope>NUCLEOTIDE SEQUENCE</scope>
    <source>
        <strain evidence="2">IBT 34128</strain>
    </source>
</reference>
<keyword evidence="3" id="KW-1185">Reference proteome</keyword>
<sequence>MATTHGTVTHLPAGPIAASASTAEDEMHEYERILRISDEIFAGSHPRLKVPQQFVRKSGARNGKNAPSSQAPAIGKSVEFVSEKAPMLETATQPPKSSQAVPSGYTLSAAPANATPSPTHTMTKPASEIDPIFLTKSDDLVRAELQLQRQRIERSLRDQLEQKKQDSKHKPAIQDTKPDFNVSEVLGKALEMVKPVSLSDPSEGNGPGAPSDSFDDNSFYSSRAPDSPPQMGDHRKPSPVTTAKPAGPAKRFPVDQFTDELQRLEALNQPGSDQEMQDAYPVDQRYPYSQKPPRHDQVEVADGRFRESQQVDTLEEPEYSPPAPAVPPPMDERHYHRVAEDGNGRRPEPGGGYIDQTGYMRRPPSPAGNVRVVQNHITSPAAPQPSRVSPLATAKAPSMQPLRDERTEHLPYQVYTDPESGRGTPAGPPPNVTSRKRRRLYDKGEEARQVSYRRQDVDFADSYIKEEPVSPPPFSDDPAVIQSRHRQERPVYVDISSSRYTPVMERHELPAREPVYEVDPYHEMPLDPGPPRTISRLSTRRPARDDADLRRVASVQYARHAEYPREYIETGPRVARAPSYAIVEPHERSRYYQETPFSYTHRYVAVDDLGRPIYREPYYEEAPPPRIMAPQRRVVVDEHGNQYYELPPAPRLQPMAPPPRPVSRLSKAEAYEDRPALRTASVRAPSVVQDPYSERRYVQDMPPPQPVYRRVVSDYARPPPSDRRTYAAPPDGSEPYSRSSSVQVADYPPRRAPYVEEHPVPQERVVRTASIRPPTRYNEPHDLVQRVGSVRPAGPNRELSVFLEDRLTGDYIERPYYVRERHYYDGEDGGQMGLDGAGDSVQRVPHRY</sequence>
<feature type="compositionally biased region" description="Pro residues" evidence="1">
    <location>
        <begin position="319"/>
        <end position="329"/>
    </location>
</feature>
<feature type="region of interest" description="Disordered" evidence="1">
    <location>
        <begin position="520"/>
        <end position="545"/>
    </location>
</feature>
<feature type="compositionally biased region" description="Basic and acidic residues" evidence="1">
    <location>
        <begin position="330"/>
        <end position="348"/>
    </location>
</feature>
<feature type="region of interest" description="Disordered" evidence="1">
    <location>
        <begin position="829"/>
        <end position="848"/>
    </location>
</feature>
<accession>A0A9W9JW41</accession>
<dbReference type="AlphaFoldDB" id="A0A9W9JW41"/>
<dbReference type="EMBL" id="JAPMSZ010000011">
    <property type="protein sequence ID" value="KAJ5084014.1"/>
    <property type="molecule type" value="Genomic_DNA"/>
</dbReference>
<feature type="compositionally biased region" description="Basic and acidic residues" evidence="1">
    <location>
        <begin position="156"/>
        <end position="169"/>
    </location>
</feature>
<comment type="caution">
    <text evidence="2">The sequence shown here is derived from an EMBL/GenBank/DDBJ whole genome shotgun (WGS) entry which is preliminary data.</text>
</comment>
<feature type="compositionally biased region" description="Basic and acidic residues" evidence="1">
    <location>
        <begin position="293"/>
        <end position="309"/>
    </location>
</feature>
<feature type="region of interest" description="Disordered" evidence="1">
    <location>
        <begin position="646"/>
        <end position="665"/>
    </location>
</feature>
<proteinExistence type="predicted"/>
<evidence type="ECO:0000313" key="3">
    <source>
        <dbReference type="Proteomes" id="UP001141434"/>
    </source>
</evidence>
<protein>
    <submittedName>
        <fullName evidence="2">Uncharacterized protein</fullName>
    </submittedName>
</protein>
<feature type="region of interest" description="Disordered" evidence="1">
    <location>
        <begin position="194"/>
        <end position="487"/>
    </location>
</feature>
<evidence type="ECO:0000313" key="2">
    <source>
        <dbReference type="EMBL" id="KAJ5084014.1"/>
    </source>
</evidence>
<reference evidence="2" key="2">
    <citation type="journal article" date="2023" name="IMA Fungus">
        <title>Comparative genomic study of the Penicillium genus elucidates a diverse pangenome and 15 lateral gene transfer events.</title>
        <authorList>
            <person name="Petersen C."/>
            <person name="Sorensen T."/>
            <person name="Nielsen M.R."/>
            <person name="Sondergaard T.E."/>
            <person name="Sorensen J.L."/>
            <person name="Fitzpatrick D.A."/>
            <person name="Frisvad J.C."/>
            <person name="Nielsen K.L."/>
        </authorList>
    </citation>
    <scope>NUCLEOTIDE SEQUENCE</scope>
    <source>
        <strain evidence="2">IBT 34128</strain>
    </source>
</reference>
<feature type="region of interest" description="Disordered" evidence="1">
    <location>
        <begin position="89"/>
        <end position="128"/>
    </location>
</feature>
<dbReference type="GeneID" id="81398287"/>
<feature type="compositionally biased region" description="Low complexity" evidence="1">
    <location>
        <begin position="106"/>
        <end position="121"/>
    </location>
</feature>
<gene>
    <name evidence="2" type="ORF">NUU61_008593</name>
</gene>
<feature type="region of interest" description="Disordered" evidence="1">
    <location>
        <begin position="671"/>
        <end position="745"/>
    </location>
</feature>
<feature type="compositionally biased region" description="Polar residues" evidence="1">
    <location>
        <begin position="90"/>
        <end position="101"/>
    </location>
</feature>
<name>A0A9W9JW41_9EURO</name>
<feature type="region of interest" description="Disordered" evidence="1">
    <location>
        <begin position="1"/>
        <end position="24"/>
    </location>
</feature>
<evidence type="ECO:0000256" key="1">
    <source>
        <dbReference type="SAM" id="MobiDB-lite"/>
    </source>
</evidence>
<dbReference type="RefSeq" id="XP_056507411.1">
    <property type="nucleotide sequence ID" value="XM_056659118.1"/>
</dbReference>
<dbReference type="Proteomes" id="UP001141434">
    <property type="component" value="Unassembled WGS sequence"/>
</dbReference>
<feature type="region of interest" description="Disordered" evidence="1">
    <location>
        <begin position="56"/>
        <end position="75"/>
    </location>
</feature>
<organism evidence="2 3">
    <name type="scientific">Penicillium alfredii</name>
    <dbReference type="NCBI Taxonomy" id="1506179"/>
    <lineage>
        <taxon>Eukaryota</taxon>
        <taxon>Fungi</taxon>
        <taxon>Dikarya</taxon>
        <taxon>Ascomycota</taxon>
        <taxon>Pezizomycotina</taxon>
        <taxon>Eurotiomycetes</taxon>
        <taxon>Eurotiomycetidae</taxon>
        <taxon>Eurotiales</taxon>
        <taxon>Aspergillaceae</taxon>
        <taxon>Penicillium</taxon>
    </lineage>
</organism>
<dbReference type="OrthoDB" id="5333304at2759"/>
<feature type="compositionally biased region" description="Pro residues" evidence="1">
    <location>
        <begin position="647"/>
        <end position="661"/>
    </location>
</feature>
<feature type="compositionally biased region" description="Basic and acidic residues" evidence="1">
    <location>
        <begin position="441"/>
        <end position="468"/>
    </location>
</feature>
<feature type="region of interest" description="Disordered" evidence="1">
    <location>
        <begin position="156"/>
        <end position="181"/>
    </location>
</feature>